<evidence type="ECO:0000313" key="6">
    <source>
        <dbReference type="EMBL" id="GAN98525.1"/>
    </source>
</evidence>
<keyword evidence="2" id="KW-0229">DNA integration</keyword>
<dbReference type="PANTHER" id="PTHR30461">
    <property type="entry name" value="DNA-INVERTASE FROM LAMBDOID PROPHAGE"/>
    <property type="match status" value="1"/>
</dbReference>
<organism evidence="6 7">
    <name type="scientific">Komagataeibacter xylinus NBRC 13693</name>
    <dbReference type="NCBI Taxonomy" id="1234668"/>
    <lineage>
        <taxon>Bacteria</taxon>
        <taxon>Pseudomonadati</taxon>
        <taxon>Pseudomonadota</taxon>
        <taxon>Alphaproteobacteria</taxon>
        <taxon>Acetobacterales</taxon>
        <taxon>Acetobacteraceae</taxon>
        <taxon>Komagataeibacter</taxon>
    </lineage>
</organism>
<keyword evidence="4" id="KW-0233">DNA recombination</keyword>
<dbReference type="CDD" id="cd03768">
    <property type="entry name" value="SR_ResInv"/>
    <property type="match status" value="1"/>
</dbReference>
<keyword evidence="3" id="KW-0238">DNA-binding</keyword>
<dbReference type="InterPro" id="IPR050639">
    <property type="entry name" value="SSR_resolvase"/>
</dbReference>
<evidence type="ECO:0000256" key="4">
    <source>
        <dbReference type="ARBA" id="ARBA00023172"/>
    </source>
</evidence>
<dbReference type="Gene3D" id="1.10.10.60">
    <property type="entry name" value="Homeodomain-like"/>
    <property type="match status" value="1"/>
</dbReference>
<dbReference type="SUPFAM" id="SSF53041">
    <property type="entry name" value="Resolvase-like"/>
    <property type="match status" value="1"/>
</dbReference>
<proteinExistence type="inferred from homology"/>
<dbReference type="InterPro" id="IPR006120">
    <property type="entry name" value="Resolvase_HTH_dom"/>
</dbReference>
<dbReference type="Pfam" id="PF02796">
    <property type="entry name" value="HTH_7"/>
    <property type="match status" value="1"/>
</dbReference>
<dbReference type="PROSITE" id="PS51736">
    <property type="entry name" value="RECOMBINASES_3"/>
    <property type="match status" value="1"/>
</dbReference>
<dbReference type="Proteomes" id="UP000032683">
    <property type="component" value="Unassembled WGS sequence"/>
</dbReference>
<dbReference type="GO" id="GO:0003677">
    <property type="term" value="F:DNA binding"/>
    <property type="evidence" value="ECO:0007669"/>
    <property type="project" value="UniProtKB-KW"/>
</dbReference>
<dbReference type="Gene3D" id="3.40.50.1390">
    <property type="entry name" value="Resolvase, N-terminal catalytic domain"/>
    <property type="match status" value="1"/>
</dbReference>
<dbReference type="PANTHER" id="PTHR30461:SF2">
    <property type="entry name" value="SERINE RECOMBINASE PINE-RELATED"/>
    <property type="match status" value="1"/>
</dbReference>
<name>A0A0D6Q6C9_KOMXY</name>
<dbReference type="GO" id="GO:0000150">
    <property type="term" value="F:DNA strand exchange activity"/>
    <property type="evidence" value="ECO:0007669"/>
    <property type="project" value="InterPro"/>
</dbReference>
<dbReference type="InterPro" id="IPR036162">
    <property type="entry name" value="Resolvase-like_N_sf"/>
</dbReference>
<dbReference type="GeneID" id="79188433"/>
<dbReference type="Pfam" id="PF00239">
    <property type="entry name" value="Resolvase"/>
    <property type="match status" value="1"/>
</dbReference>
<dbReference type="CDD" id="cd00569">
    <property type="entry name" value="HTH_Hin_like"/>
    <property type="match status" value="1"/>
</dbReference>
<dbReference type="InterPro" id="IPR006119">
    <property type="entry name" value="Resolv_N"/>
</dbReference>
<dbReference type="EMBL" id="BANJ01000005">
    <property type="protein sequence ID" value="GAN98525.1"/>
    <property type="molecule type" value="Genomic_DNA"/>
</dbReference>
<gene>
    <name evidence="6" type="ORF">Gxy13693_005_006</name>
</gene>
<dbReference type="RefSeq" id="WP_010514446.1">
    <property type="nucleotide sequence ID" value="NZ_BANJ01000005.1"/>
</dbReference>
<evidence type="ECO:0000313" key="7">
    <source>
        <dbReference type="Proteomes" id="UP000032683"/>
    </source>
</evidence>
<evidence type="ECO:0000256" key="1">
    <source>
        <dbReference type="ARBA" id="ARBA00009913"/>
    </source>
</evidence>
<dbReference type="GO" id="GO:0015074">
    <property type="term" value="P:DNA integration"/>
    <property type="evidence" value="ECO:0007669"/>
    <property type="project" value="UniProtKB-KW"/>
</dbReference>
<accession>A0A0D6Q6C9</accession>
<sequence>MLIGYARAGTDECTLEEQVWHLHDEGCETIYEDPLPEEEKERPGLTRLLQVARTGDIVIVYRLDRLARSTQHLLEIAESLRQKGAGLRSIREPWADTTSPEGRIVMTVFAGIADFERALIRERTTAGRMQARQRGIHMGRPSKLSPADNAEIYKMATQDGLPIADIAEQFSVHKATIYRIISKFRSENG</sequence>
<evidence type="ECO:0000256" key="3">
    <source>
        <dbReference type="ARBA" id="ARBA00023125"/>
    </source>
</evidence>
<evidence type="ECO:0000256" key="2">
    <source>
        <dbReference type="ARBA" id="ARBA00022908"/>
    </source>
</evidence>
<comment type="caution">
    <text evidence="6">The sequence shown here is derived from an EMBL/GenBank/DDBJ whole genome shotgun (WGS) entry which is preliminary data.</text>
</comment>
<dbReference type="SMART" id="SM00857">
    <property type="entry name" value="Resolvase"/>
    <property type="match status" value="1"/>
</dbReference>
<dbReference type="InterPro" id="IPR006118">
    <property type="entry name" value="Recombinase_CS"/>
</dbReference>
<dbReference type="PROSITE" id="PS00398">
    <property type="entry name" value="RECOMBINASES_2"/>
    <property type="match status" value="1"/>
</dbReference>
<reference evidence="6 7" key="1">
    <citation type="submission" date="2012-11" db="EMBL/GenBank/DDBJ databases">
        <title>Whole genome sequence of Gluconacetobacter xylinus NBRC 13693.</title>
        <authorList>
            <person name="Azuma Y."/>
            <person name="Higashiura N."/>
            <person name="Hirakawa H."/>
            <person name="Matsushita K."/>
        </authorList>
    </citation>
    <scope>NUCLEOTIDE SEQUENCE [LARGE SCALE GENOMIC DNA]</scope>
    <source>
        <strain evidence="6 7">NBRC 13693</strain>
    </source>
</reference>
<protein>
    <submittedName>
        <fullName evidence="6">DNA recombinase/resolvase</fullName>
    </submittedName>
</protein>
<dbReference type="AlphaFoldDB" id="A0A0D6Q6C9"/>
<dbReference type="SUPFAM" id="SSF46689">
    <property type="entry name" value="Homeodomain-like"/>
    <property type="match status" value="1"/>
</dbReference>
<evidence type="ECO:0000259" key="5">
    <source>
        <dbReference type="PROSITE" id="PS51736"/>
    </source>
</evidence>
<comment type="similarity">
    <text evidence="1">Belongs to the site-specific recombinase resolvase family.</text>
</comment>
<dbReference type="InterPro" id="IPR009057">
    <property type="entry name" value="Homeodomain-like_sf"/>
</dbReference>
<feature type="domain" description="Resolvase/invertase-type recombinase catalytic" evidence="5">
    <location>
        <begin position="1"/>
        <end position="135"/>
    </location>
</feature>